<sequence length="348" mass="40209">MIKDYYDAELYLKDYNDTIGILRIIFDNDLNLRTIIGIYSFSNYSLRNNRILLCLENGTEGISRCYLLLWKGGGRRLILLYCQPVIHIFGLPIDGEVVTGWTDSSQDFLVNQSMAIFDSKPMVSSSSKSYIKLAWVCHIIDTQPLYIWESIQRYVRCYIFCLLGTTLFVDKSTAYAVESWETANLTHFIGHCVVHRGTIARTWTARLICCLFGHWSECPFLRPFQDSSLYQLIYQLHVDNSGVIIHEPRSECRGSTTSIRHDINYMEEFVDNHTSTSSSQPNYLPTLMCVTWPSLLISIVILFGEYSAMIWSTILDVWIQQLGNCRNSRLRDRNLQPITDFTHLLITV</sequence>
<evidence type="ECO:0000313" key="1">
    <source>
        <dbReference type="EMBL" id="RYR61530.1"/>
    </source>
</evidence>
<evidence type="ECO:0008006" key="3">
    <source>
        <dbReference type="Google" id="ProtNLM"/>
    </source>
</evidence>
<gene>
    <name evidence="1" type="ORF">Ahy_A04g018701</name>
</gene>
<dbReference type="EMBL" id="SDMP01000004">
    <property type="protein sequence ID" value="RYR61530.1"/>
    <property type="molecule type" value="Genomic_DNA"/>
</dbReference>
<keyword evidence="2" id="KW-1185">Reference proteome</keyword>
<reference evidence="1 2" key="1">
    <citation type="submission" date="2019-01" db="EMBL/GenBank/DDBJ databases">
        <title>Sequencing of cultivated peanut Arachis hypogaea provides insights into genome evolution and oil improvement.</title>
        <authorList>
            <person name="Chen X."/>
        </authorList>
    </citation>
    <scope>NUCLEOTIDE SEQUENCE [LARGE SCALE GENOMIC DNA]</scope>
    <source>
        <strain evidence="2">cv. Fuhuasheng</strain>
        <tissue evidence="1">Leaves</tissue>
    </source>
</reference>
<organism evidence="1 2">
    <name type="scientific">Arachis hypogaea</name>
    <name type="common">Peanut</name>
    <dbReference type="NCBI Taxonomy" id="3818"/>
    <lineage>
        <taxon>Eukaryota</taxon>
        <taxon>Viridiplantae</taxon>
        <taxon>Streptophyta</taxon>
        <taxon>Embryophyta</taxon>
        <taxon>Tracheophyta</taxon>
        <taxon>Spermatophyta</taxon>
        <taxon>Magnoliopsida</taxon>
        <taxon>eudicotyledons</taxon>
        <taxon>Gunneridae</taxon>
        <taxon>Pentapetalae</taxon>
        <taxon>rosids</taxon>
        <taxon>fabids</taxon>
        <taxon>Fabales</taxon>
        <taxon>Fabaceae</taxon>
        <taxon>Papilionoideae</taxon>
        <taxon>50 kb inversion clade</taxon>
        <taxon>dalbergioids sensu lato</taxon>
        <taxon>Dalbergieae</taxon>
        <taxon>Pterocarpus clade</taxon>
        <taxon>Arachis</taxon>
    </lineage>
</organism>
<proteinExistence type="predicted"/>
<accession>A0A445DEC1</accession>
<name>A0A445DEC1_ARAHY</name>
<protein>
    <recommendedName>
        <fullName evidence="3">Aminotransferase-like plant mobile domain-containing protein</fullName>
    </recommendedName>
</protein>
<comment type="caution">
    <text evidence="1">The sequence shown here is derived from an EMBL/GenBank/DDBJ whole genome shotgun (WGS) entry which is preliminary data.</text>
</comment>
<evidence type="ECO:0000313" key="2">
    <source>
        <dbReference type="Proteomes" id="UP000289738"/>
    </source>
</evidence>
<dbReference type="Proteomes" id="UP000289738">
    <property type="component" value="Chromosome A04"/>
</dbReference>
<dbReference type="AlphaFoldDB" id="A0A445DEC1"/>